<comment type="similarity">
    <text evidence="3">Belongs to the AAA ATPase family.</text>
</comment>
<dbReference type="SMART" id="SM00382">
    <property type="entry name" value="AAA"/>
    <property type="match status" value="1"/>
</dbReference>
<dbReference type="SUPFAM" id="SSF52540">
    <property type="entry name" value="P-loop containing nucleoside triphosphate hydrolases"/>
    <property type="match status" value="1"/>
</dbReference>
<feature type="domain" description="AAA+ ATPase" evidence="4">
    <location>
        <begin position="386"/>
        <end position="524"/>
    </location>
</feature>
<dbReference type="STRING" id="765420.OSCT_1881"/>
<dbReference type="GO" id="GO:0016887">
    <property type="term" value="F:ATP hydrolysis activity"/>
    <property type="evidence" value="ECO:0007669"/>
    <property type="project" value="InterPro"/>
</dbReference>
<dbReference type="InterPro" id="IPR003593">
    <property type="entry name" value="AAA+_ATPase"/>
</dbReference>
<evidence type="ECO:0000256" key="2">
    <source>
        <dbReference type="ARBA" id="ARBA00022840"/>
    </source>
</evidence>
<dbReference type="InterPro" id="IPR003959">
    <property type="entry name" value="ATPase_AAA_core"/>
</dbReference>
<keyword evidence="1 3" id="KW-0547">Nucleotide-binding</keyword>
<dbReference type="Pfam" id="PF00004">
    <property type="entry name" value="AAA"/>
    <property type="match status" value="1"/>
</dbReference>
<evidence type="ECO:0000313" key="5">
    <source>
        <dbReference type="EMBL" id="EFO80277.1"/>
    </source>
</evidence>
<dbReference type="AlphaFoldDB" id="E1IEY0"/>
<proteinExistence type="inferred from homology"/>
<dbReference type="GO" id="GO:0005524">
    <property type="term" value="F:ATP binding"/>
    <property type="evidence" value="ECO:0007669"/>
    <property type="project" value="UniProtKB-KW"/>
</dbReference>
<evidence type="ECO:0000259" key="4">
    <source>
        <dbReference type="SMART" id="SM00382"/>
    </source>
</evidence>
<dbReference type="PANTHER" id="PTHR23077">
    <property type="entry name" value="AAA-FAMILY ATPASE"/>
    <property type="match status" value="1"/>
</dbReference>
<evidence type="ECO:0000313" key="6">
    <source>
        <dbReference type="Proteomes" id="UP000054010"/>
    </source>
</evidence>
<keyword evidence="2 3" id="KW-0067">ATP-binding</keyword>
<evidence type="ECO:0000256" key="1">
    <source>
        <dbReference type="ARBA" id="ARBA00022741"/>
    </source>
</evidence>
<organism evidence="5 6">
    <name type="scientific">Oscillochloris trichoides DG-6</name>
    <dbReference type="NCBI Taxonomy" id="765420"/>
    <lineage>
        <taxon>Bacteria</taxon>
        <taxon>Bacillati</taxon>
        <taxon>Chloroflexota</taxon>
        <taxon>Chloroflexia</taxon>
        <taxon>Chloroflexales</taxon>
        <taxon>Chloroflexineae</taxon>
        <taxon>Oscillochloridaceae</taxon>
        <taxon>Oscillochloris</taxon>
    </lineage>
</organism>
<dbReference type="HOGENOM" id="CLU_456228_0_0_0"/>
<dbReference type="InterPro" id="IPR050168">
    <property type="entry name" value="AAA_ATPase_domain"/>
</dbReference>
<dbReference type="Proteomes" id="UP000054010">
    <property type="component" value="Unassembled WGS sequence"/>
</dbReference>
<dbReference type="InterPro" id="IPR027417">
    <property type="entry name" value="P-loop_NTPase"/>
</dbReference>
<dbReference type="PANTHER" id="PTHR23077:SF171">
    <property type="entry name" value="NUCLEAR VALOSIN-CONTAINING PROTEIN-LIKE"/>
    <property type="match status" value="1"/>
</dbReference>
<evidence type="ECO:0000256" key="3">
    <source>
        <dbReference type="RuleBase" id="RU003651"/>
    </source>
</evidence>
<keyword evidence="6" id="KW-1185">Reference proteome</keyword>
<accession>E1IEY0</accession>
<dbReference type="EMBL" id="ADVR01000077">
    <property type="protein sequence ID" value="EFO80277.1"/>
    <property type="molecule type" value="Genomic_DNA"/>
</dbReference>
<dbReference type="eggNOG" id="COG1222">
    <property type="taxonomic scope" value="Bacteria"/>
</dbReference>
<name>E1IEY0_9CHLR</name>
<sequence length="598" mass="66093">MYELRLDFAEHKTAALIEAGRTPTLHLRDFLQRFPARAAAPIPPAWLDLPLRSFRLIPVSLGPLAVQAFSAQPQPAPVPPKPVAVPAYSPHAFPATLTDSEAVARAYATEIGKIGRYLSNDLSVLVVCDKVLAEYIYRHAVAQSNKRPLLESDTESSDQVLLQRDMLTPAVRIAGLSRLLAGIKSDQVLVLRHLDTLAGSGEGALSTDARMLTEVLYRSQESIPTLLGFIDPSLGLPKVLIDRFAVRVELAGLSRDAIPYLLTRAERERFAHFEAETLFKNVSGYNAIQLRNVMRYLLANSQPATPTPRLMALIREFKRGSGDDVEIPDVTFADIGGYEEVKAELFEAIELITGKRPPFSLEGEAEENLLPVVETDAERTRRRKLAPRGFIFHGPPGTGKTLFAKAIANAMNATIQVVSGPEIMDMWVGKSESNLRRLFSIARRNAPAVIFFDEFDSIATQRSGLGEGGNRASNAVVAQLLSEIDGFRPDQDLLVIGTTNRLDIIDEALLRPSRLQPIHIALPDQATRRKIAAIHARGFEAPLLSPDLFDLIAAQSEGFNGDEIRAIFQEIARQIRRGVTITTEVYTQQIEAIRRRRR</sequence>
<dbReference type="Gene3D" id="1.10.8.60">
    <property type="match status" value="1"/>
</dbReference>
<dbReference type="OrthoDB" id="9806903at2"/>
<reference evidence="5 6" key="1">
    <citation type="journal article" date="2011" name="J. Bacteriol.">
        <title>Draft genome sequence of the anoxygenic filamentous phototrophic bacterium Oscillochloris trichoides subsp. DG-6.</title>
        <authorList>
            <person name="Kuznetsov B.B."/>
            <person name="Ivanovsky R.N."/>
            <person name="Keppen O.I."/>
            <person name="Sukhacheva M.V."/>
            <person name="Bumazhkin B.K."/>
            <person name="Patutina E.O."/>
            <person name="Beletsky A.V."/>
            <person name="Mardanov A.V."/>
            <person name="Baslerov R.V."/>
            <person name="Panteleeva A.N."/>
            <person name="Kolganova T.V."/>
            <person name="Ravin N.V."/>
            <person name="Skryabin K.G."/>
        </authorList>
    </citation>
    <scope>NUCLEOTIDE SEQUENCE [LARGE SCALE GENOMIC DNA]</scope>
    <source>
        <strain evidence="5 6">DG-6</strain>
    </source>
</reference>
<gene>
    <name evidence="5" type="ORF">OSCT_1881</name>
</gene>
<protein>
    <submittedName>
        <fullName evidence="5">AAA ATPase central domain protein</fullName>
    </submittedName>
</protein>
<dbReference type="InterPro" id="IPR003960">
    <property type="entry name" value="ATPase_AAA_CS"/>
</dbReference>
<dbReference type="Gene3D" id="3.40.50.300">
    <property type="entry name" value="P-loop containing nucleotide triphosphate hydrolases"/>
    <property type="match status" value="1"/>
</dbReference>
<dbReference type="PROSITE" id="PS00674">
    <property type="entry name" value="AAA"/>
    <property type="match status" value="1"/>
</dbReference>
<comment type="caution">
    <text evidence="5">The sequence shown here is derived from an EMBL/GenBank/DDBJ whole genome shotgun (WGS) entry which is preliminary data.</text>
</comment>